<reference evidence="1" key="1">
    <citation type="submission" date="2020-04" db="EMBL/GenBank/DDBJ databases">
        <authorList>
            <person name="Chiriac C."/>
            <person name="Salcher M."/>
            <person name="Ghai R."/>
            <person name="Kavagutti S V."/>
        </authorList>
    </citation>
    <scope>NUCLEOTIDE SEQUENCE</scope>
</reference>
<dbReference type="EMBL" id="LR796267">
    <property type="protein sequence ID" value="CAB4132661.1"/>
    <property type="molecule type" value="Genomic_DNA"/>
</dbReference>
<name>A0A6J5LER0_9CAUD</name>
<accession>A0A6J5LER0</accession>
<organism evidence="1">
    <name type="scientific">uncultured Caudovirales phage</name>
    <dbReference type="NCBI Taxonomy" id="2100421"/>
    <lineage>
        <taxon>Viruses</taxon>
        <taxon>Duplodnaviria</taxon>
        <taxon>Heunggongvirae</taxon>
        <taxon>Uroviricota</taxon>
        <taxon>Caudoviricetes</taxon>
        <taxon>Peduoviridae</taxon>
        <taxon>Maltschvirus</taxon>
        <taxon>Maltschvirus maltsch</taxon>
    </lineage>
</organism>
<gene>
    <name evidence="1" type="ORF">UFOVP248_63</name>
</gene>
<protein>
    <submittedName>
        <fullName evidence="1">Uncharacterized protein</fullName>
    </submittedName>
</protein>
<evidence type="ECO:0000313" key="1">
    <source>
        <dbReference type="EMBL" id="CAB4132661.1"/>
    </source>
</evidence>
<sequence length="138" mass="15490">MIEQTFASKRVVAPPPVLEMSKLPWYPSTPVNVQQLADAKGITIAEYMRRDKIVQELYATVKLKAGDTAFPTPPSGYAKYGAVIVIGICKTYKDFGTDGVWNDDNPMIITFSPIKKRDEHIFCTADYLVHRNPHIITC</sequence>
<proteinExistence type="predicted"/>